<name>A0ABR9UWB2_9CHRO</name>
<comment type="caution">
    <text evidence="4">The sequence shown here is derived from an EMBL/GenBank/DDBJ whole genome shotgun (WGS) entry which is preliminary data.</text>
</comment>
<dbReference type="RefSeq" id="WP_193934009.1">
    <property type="nucleotide sequence ID" value="NZ_CAWPMZ010000095.1"/>
</dbReference>
<dbReference type="Proteomes" id="UP000651156">
    <property type="component" value="Unassembled WGS sequence"/>
</dbReference>
<dbReference type="EMBL" id="JADEWN010000059">
    <property type="protein sequence ID" value="MBE9192589.1"/>
    <property type="molecule type" value="Genomic_DNA"/>
</dbReference>
<keyword evidence="5" id="KW-1185">Reference proteome</keyword>
<evidence type="ECO:0000256" key="2">
    <source>
        <dbReference type="ARBA" id="ARBA00023180"/>
    </source>
</evidence>
<sequence length="303" mass="35457">MKMPNFLIIGAAKAGTTALYNYINQHPQVFMSSEKEPHFFAFEGEKVNFAGTAGENEWLNRTAITNLEAYQQQFRESKETAIGEASALYLYIPKAAARIRHYIPEVKLIAILRNPVERAYSAFVFQKRDGLEPNLDFPQALAEEEWRRQNNWVPIYYYQHMGFYYHQVKRYFDLFPQEQIKVYLHDDFTSNPLSILQDSFQFLGIDDTFNPNTTARHNVSGIPKNKALHEFLRAENHPVKTLLKPLIPKSLRRNVMLNLHNNNLEKAPPLAQDIRKQLIEVYKEDILKLQDLIQKDLSKWLQE</sequence>
<feature type="domain" description="Sulfotransferase" evidence="3">
    <location>
        <begin position="5"/>
        <end position="206"/>
    </location>
</feature>
<keyword evidence="2" id="KW-0325">Glycoprotein</keyword>
<accession>A0ABR9UWB2</accession>
<proteinExistence type="predicted"/>
<reference evidence="4 5" key="1">
    <citation type="submission" date="2020-10" db="EMBL/GenBank/DDBJ databases">
        <authorList>
            <person name="Castelo-Branco R."/>
            <person name="Eusebio N."/>
            <person name="Adriana R."/>
            <person name="Vieira A."/>
            <person name="Brugerolle De Fraissinette N."/>
            <person name="Rezende De Castro R."/>
            <person name="Schneider M.P."/>
            <person name="Vasconcelos V."/>
            <person name="Leao P.N."/>
        </authorList>
    </citation>
    <scope>NUCLEOTIDE SEQUENCE [LARGE SCALE GENOMIC DNA]</scope>
    <source>
        <strain evidence="4 5">LEGE 06123</strain>
    </source>
</reference>
<dbReference type="InterPro" id="IPR000863">
    <property type="entry name" value="Sulfotransferase_dom"/>
</dbReference>
<evidence type="ECO:0000256" key="1">
    <source>
        <dbReference type="ARBA" id="ARBA00022679"/>
    </source>
</evidence>
<dbReference type="PANTHER" id="PTHR10605">
    <property type="entry name" value="HEPARAN SULFATE SULFOTRANSFERASE"/>
    <property type="match status" value="1"/>
</dbReference>
<dbReference type="PANTHER" id="PTHR10605:SF56">
    <property type="entry name" value="BIFUNCTIONAL HEPARAN SULFATE N-DEACETYLASE_N-SULFOTRANSFERASE"/>
    <property type="match status" value="1"/>
</dbReference>
<protein>
    <submittedName>
        <fullName evidence="4">Sulfotransferase</fullName>
    </submittedName>
</protein>
<evidence type="ECO:0000259" key="3">
    <source>
        <dbReference type="Pfam" id="PF00685"/>
    </source>
</evidence>
<evidence type="ECO:0000313" key="5">
    <source>
        <dbReference type="Proteomes" id="UP000651156"/>
    </source>
</evidence>
<dbReference type="InterPro" id="IPR037359">
    <property type="entry name" value="NST/OST"/>
</dbReference>
<organism evidence="4 5">
    <name type="scientific">Gloeocapsopsis crepidinum LEGE 06123</name>
    <dbReference type="NCBI Taxonomy" id="588587"/>
    <lineage>
        <taxon>Bacteria</taxon>
        <taxon>Bacillati</taxon>
        <taxon>Cyanobacteriota</taxon>
        <taxon>Cyanophyceae</taxon>
        <taxon>Oscillatoriophycideae</taxon>
        <taxon>Chroococcales</taxon>
        <taxon>Chroococcaceae</taxon>
        <taxon>Gloeocapsopsis</taxon>
    </lineage>
</organism>
<gene>
    <name evidence="4" type="ORF">IQ230_19990</name>
</gene>
<dbReference type="SUPFAM" id="SSF52540">
    <property type="entry name" value="P-loop containing nucleoside triphosphate hydrolases"/>
    <property type="match status" value="1"/>
</dbReference>
<keyword evidence="1" id="KW-0808">Transferase</keyword>
<evidence type="ECO:0000313" key="4">
    <source>
        <dbReference type="EMBL" id="MBE9192589.1"/>
    </source>
</evidence>
<dbReference type="Gene3D" id="3.40.50.300">
    <property type="entry name" value="P-loop containing nucleotide triphosphate hydrolases"/>
    <property type="match status" value="1"/>
</dbReference>
<dbReference type="Pfam" id="PF00685">
    <property type="entry name" value="Sulfotransfer_1"/>
    <property type="match status" value="1"/>
</dbReference>
<dbReference type="InterPro" id="IPR027417">
    <property type="entry name" value="P-loop_NTPase"/>
</dbReference>